<dbReference type="CDD" id="cd16913">
    <property type="entry name" value="YkuD_like"/>
    <property type="match status" value="1"/>
</dbReference>
<dbReference type="InterPro" id="IPR038063">
    <property type="entry name" value="Transpep_catalytic_dom"/>
</dbReference>
<dbReference type="SUPFAM" id="SSF141523">
    <property type="entry name" value="L,D-transpeptidase catalytic domain-like"/>
    <property type="match status" value="1"/>
</dbReference>
<dbReference type="GO" id="GO:0016740">
    <property type="term" value="F:transferase activity"/>
    <property type="evidence" value="ECO:0007669"/>
    <property type="project" value="UniProtKB-KW"/>
</dbReference>
<keyword evidence="2" id="KW-0808">Transferase</keyword>
<feature type="active site" description="Proton donor/acceptor" evidence="6">
    <location>
        <position position="686"/>
    </location>
</feature>
<proteinExistence type="predicted"/>
<dbReference type="PANTHER" id="PTHR30582:SF2">
    <property type="entry name" value="L,D-TRANSPEPTIDASE YCIB-RELATED"/>
    <property type="match status" value="1"/>
</dbReference>
<evidence type="ECO:0000256" key="4">
    <source>
        <dbReference type="ARBA" id="ARBA00022984"/>
    </source>
</evidence>
<feature type="region of interest" description="Disordered" evidence="7">
    <location>
        <begin position="82"/>
        <end position="102"/>
    </location>
</feature>
<dbReference type="AlphaFoldDB" id="A0A3S4SK92"/>
<dbReference type="InterPro" id="IPR050979">
    <property type="entry name" value="LD-transpeptidase"/>
</dbReference>
<evidence type="ECO:0000259" key="8">
    <source>
        <dbReference type="PROSITE" id="PS52029"/>
    </source>
</evidence>
<keyword evidence="5 6" id="KW-0961">Cell wall biogenesis/degradation</keyword>
<dbReference type="EMBL" id="LR134363">
    <property type="protein sequence ID" value="VEG74659.1"/>
    <property type="molecule type" value="Genomic_DNA"/>
</dbReference>
<dbReference type="GO" id="GO:0008360">
    <property type="term" value="P:regulation of cell shape"/>
    <property type="evidence" value="ECO:0007669"/>
    <property type="project" value="UniProtKB-UniRule"/>
</dbReference>
<evidence type="ECO:0000256" key="2">
    <source>
        <dbReference type="ARBA" id="ARBA00022679"/>
    </source>
</evidence>
<name>A0A3S4SK92_9ACTO</name>
<evidence type="ECO:0000313" key="9">
    <source>
        <dbReference type="EMBL" id="VEG74659.1"/>
    </source>
</evidence>
<dbReference type="PROSITE" id="PS52029">
    <property type="entry name" value="LD_TPASE"/>
    <property type="match status" value="1"/>
</dbReference>
<dbReference type="RefSeq" id="WP_232012129.1">
    <property type="nucleotide sequence ID" value="NZ_CBCRWE010000080.1"/>
</dbReference>
<feature type="domain" description="L,D-TPase catalytic" evidence="8">
    <location>
        <begin position="607"/>
        <end position="726"/>
    </location>
</feature>
<feature type="region of interest" description="Disordered" evidence="7">
    <location>
        <begin position="1"/>
        <end position="68"/>
    </location>
</feature>
<evidence type="ECO:0000256" key="7">
    <source>
        <dbReference type="SAM" id="MobiDB-lite"/>
    </source>
</evidence>
<feature type="region of interest" description="Disordered" evidence="7">
    <location>
        <begin position="205"/>
        <end position="251"/>
    </location>
</feature>
<feature type="compositionally biased region" description="Low complexity" evidence="7">
    <location>
        <begin position="137"/>
        <end position="158"/>
    </location>
</feature>
<accession>A0A3S4SK92</accession>
<dbReference type="InterPro" id="IPR005490">
    <property type="entry name" value="LD_TPept_cat_dom"/>
</dbReference>
<sequence length="727" mass="74771">MSNDEFAPGDPMTEAIDAPQETAVLSSPYGMSIASVPRPASSASAQEAGVAAPPPARRGSGLSMSAATPVEAVEAVETADPGAVPMAPQDAPTPSPQPADAVDTDAVDEAPVASAVDAPEPAPLDEPTASAVAPAQGTEGAEPLEAAPPAAPSPTAGPQDEATDSAGPHSTGMADQDETPTPAEGMPAQGPMRTSILRSEPLAPMARATAADAPLEPEPVEPEEPALAASHKSAGSADAKSTDWSREPVYDAGPRRRRWPLWVAAASFLLLGGVGAAGYAYASHYDDLAVPGTTVAGTDVAGKSREEIVKIVQDKAGEATVSISGDVTATATLAEAGATVDAEATADAVMAHGDGIVDRFRALVSDKSIPVVVTTDEQAAADYATGLIPADRAKAVNASVVLGEDGSTFSITPSSAGTSLDSASLSQAATKAAQSLSPTSVELTFSTSDPAVSDAQAQTVADKANTWVSQDVVITVGDDESYTADTQEKASWITISESPDSAPTIAVDSGKVGEWVTLMAQDAHKDPVNGVRNVNPKGQVVETSVEAENGRTIDNADAVTASIVESLGAGKAYSGSFETTTVEATWKDRTIAEGAEKLPYQAAPDEKWIDVNLTNYTVTAYQGATVVRGPMSMVDGAAETPTVEGTYKVYLQYPSQTMEGDNVDGTRYKVEDVPWVTYFHEGYAFHGAPWRSSFGYSASHGCVNMTVADAQWIYSWVSTGTTVVSHR</sequence>
<dbReference type="Gene3D" id="2.40.440.10">
    <property type="entry name" value="L,D-transpeptidase catalytic domain-like"/>
    <property type="match status" value="1"/>
</dbReference>
<keyword evidence="3 6" id="KW-0133">Cell shape</keyword>
<evidence type="ECO:0000256" key="6">
    <source>
        <dbReference type="PROSITE-ProRule" id="PRU01373"/>
    </source>
</evidence>
<evidence type="ECO:0000313" key="10">
    <source>
        <dbReference type="Proteomes" id="UP000276899"/>
    </source>
</evidence>
<organism evidence="9 10">
    <name type="scientific">Actinomyces slackii</name>
    <dbReference type="NCBI Taxonomy" id="52774"/>
    <lineage>
        <taxon>Bacteria</taxon>
        <taxon>Bacillati</taxon>
        <taxon>Actinomycetota</taxon>
        <taxon>Actinomycetes</taxon>
        <taxon>Actinomycetales</taxon>
        <taxon>Actinomycetaceae</taxon>
        <taxon>Actinomyces</taxon>
    </lineage>
</organism>
<feature type="region of interest" description="Disordered" evidence="7">
    <location>
        <begin position="117"/>
        <end position="192"/>
    </location>
</feature>
<dbReference type="STRING" id="1278298.GCA_000428685_01821"/>
<evidence type="ECO:0000256" key="1">
    <source>
        <dbReference type="ARBA" id="ARBA00004752"/>
    </source>
</evidence>
<keyword evidence="10" id="KW-1185">Reference proteome</keyword>
<dbReference type="Proteomes" id="UP000276899">
    <property type="component" value="Chromosome"/>
</dbReference>
<dbReference type="GO" id="GO:0071972">
    <property type="term" value="F:peptidoglycan L,D-transpeptidase activity"/>
    <property type="evidence" value="ECO:0007669"/>
    <property type="project" value="TreeGrafter"/>
</dbReference>
<keyword evidence="4 6" id="KW-0573">Peptidoglycan synthesis</keyword>
<comment type="pathway">
    <text evidence="1 6">Cell wall biogenesis; peptidoglycan biosynthesis.</text>
</comment>
<feature type="compositionally biased region" description="Low complexity" evidence="7">
    <location>
        <begin position="32"/>
        <end position="45"/>
    </location>
</feature>
<feature type="active site" description="Nucleophile" evidence="6">
    <location>
        <position position="702"/>
    </location>
</feature>
<evidence type="ECO:0000256" key="3">
    <source>
        <dbReference type="ARBA" id="ARBA00022960"/>
    </source>
</evidence>
<dbReference type="PANTHER" id="PTHR30582">
    <property type="entry name" value="L,D-TRANSPEPTIDASE"/>
    <property type="match status" value="1"/>
</dbReference>
<protein>
    <submittedName>
        <fullName evidence="9">Uncharacterized vancomycin resistance protein</fullName>
    </submittedName>
</protein>
<reference evidence="9 10" key="1">
    <citation type="submission" date="2018-12" db="EMBL/GenBank/DDBJ databases">
        <authorList>
            <consortium name="Pathogen Informatics"/>
        </authorList>
    </citation>
    <scope>NUCLEOTIDE SEQUENCE [LARGE SCALE GENOMIC DNA]</scope>
    <source>
        <strain evidence="9 10">NCTC11923</strain>
    </source>
</reference>
<dbReference type="GO" id="GO:0018104">
    <property type="term" value="P:peptidoglycan-protein cross-linking"/>
    <property type="evidence" value="ECO:0007669"/>
    <property type="project" value="TreeGrafter"/>
</dbReference>
<dbReference type="GO" id="GO:0071555">
    <property type="term" value="P:cell wall organization"/>
    <property type="evidence" value="ECO:0007669"/>
    <property type="project" value="UniProtKB-UniRule"/>
</dbReference>
<dbReference type="GO" id="GO:0005576">
    <property type="term" value="C:extracellular region"/>
    <property type="evidence" value="ECO:0007669"/>
    <property type="project" value="TreeGrafter"/>
</dbReference>
<dbReference type="KEGG" id="asla:NCTC11923_01293"/>
<feature type="compositionally biased region" description="Basic and acidic residues" evidence="7">
    <location>
        <begin position="240"/>
        <end position="249"/>
    </location>
</feature>
<dbReference type="UniPathway" id="UPA00219"/>
<evidence type="ECO:0000256" key="5">
    <source>
        <dbReference type="ARBA" id="ARBA00023316"/>
    </source>
</evidence>
<dbReference type="Pfam" id="PF03734">
    <property type="entry name" value="YkuD"/>
    <property type="match status" value="1"/>
</dbReference>
<feature type="compositionally biased region" description="Low complexity" evidence="7">
    <location>
        <begin position="205"/>
        <end position="214"/>
    </location>
</feature>
<gene>
    <name evidence="9" type="ORF">NCTC11923_01293</name>
</gene>